<comment type="caution">
    <text evidence="1">The sequence shown here is derived from an EMBL/GenBank/DDBJ whole genome shotgun (WGS) entry which is preliminary data.</text>
</comment>
<name>A0A2I2GDA3_9EURO</name>
<dbReference type="GeneID" id="36560835"/>
<dbReference type="EMBL" id="MSFO01000003">
    <property type="protein sequence ID" value="PLB50876.1"/>
    <property type="molecule type" value="Genomic_DNA"/>
</dbReference>
<proteinExistence type="predicted"/>
<evidence type="ECO:0000313" key="2">
    <source>
        <dbReference type="Proteomes" id="UP000234275"/>
    </source>
</evidence>
<dbReference type="SUPFAM" id="SSF55961">
    <property type="entry name" value="Bet v1-like"/>
    <property type="match status" value="1"/>
</dbReference>
<protein>
    <submittedName>
        <fullName evidence="1">Uncharacterized protein</fullName>
    </submittedName>
</protein>
<dbReference type="PANTHER" id="PTHR36166:SF1">
    <property type="entry name" value="SRPBCC DOMAIN-CONTAINING PROTEIN"/>
    <property type="match status" value="1"/>
</dbReference>
<keyword evidence="2" id="KW-1185">Reference proteome</keyword>
<dbReference type="AlphaFoldDB" id="A0A2I2GDA3"/>
<reference evidence="1 2" key="1">
    <citation type="submission" date="2016-12" db="EMBL/GenBank/DDBJ databases">
        <title>The genomes of Aspergillus section Nigri reveals drivers in fungal speciation.</title>
        <authorList>
            <consortium name="DOE Joint Genome Institute"/>
            <person name="Vesth T.C."/>
            <person name="Nybo J."/>
            <person name="Theobald S."/>
            <person name="Brandl J."/>
            <person name="Frisvad J.C."/>
            <person name="Nielsen K.F."/>
            <person name="Lyhne E.K."/>
            <person name="Kogle M.E."/>
            <person name="Kuo A."/>
            <person name="Riley R."/>
            <person name="Clum A."/>
            <person name="Nolan M."/>
            <person name="Lipzen A."/>
            <person name="Salamov A."/>
            <person name="Henrissat B."/>
            <person name="Wiebenga A."/>
            <person name="De Vries R.P."/>
            <person name="Grigoriev I.V."/>
            <person name="Mortensen U.H."/>
            <person name="Andersen M.R."/>
            <person name="Baker S.E."/>
        </authorList>
    </citation>
    <scope>NUCLEOTIDE SEQUENCE [LARGE SCALE GENOMIC DNA]</scope>
    <source>
        <strain evidence="1 2">IBT 23096</strain>
    </source>
</reference>
<accession>A0A2I2GDA3</accession>
<organism evidence="1 2">
    <name type="scientific">Aspergillus steynii IBT 23096</name>
    <dbReference type="NCBI Taxonomy" id="1392250"/>
    <lineage>
        <taxon>Eukaryota</taxon>
        <taxon>Fungi</taxon>
        <taxon>Dikarya</taxon>
        <taxon>Ascomycota</taxon>
        <taxon>Pezizomycotina</taxon>
        <taxon>Eurotiomycetes</taxon>
        <taxon>Eurotiomycetidae</taxon>
        <taxon>Eurotiales</taxon>
        <taxon>Aspergillaceae</taxon>
        <taxon>Aspergillus</taxon>
        <taxon>Aspergillus subgen. Circumdati</taxon>
    </lineage>
</organism>
<dbReference type="OrthoDB" id="509124at2759"/>
<dbReference type="RefSeq" id="XP_024706178.1">
    <property type="nucleotide sequence ID" value="XM_024853137.1"/>
</dbReference>
<sequence length="144" mass="16539">MFYTDIIIDAVPSVTRDAFLNFSALSLYHSSYYQSITLPDQAPARPGDKLICTIDSIPYPAIVEVNSPREFTWRGYLIWNWIFNGLHSFKFEKHGNQTRFVQCEELGGLLGGVLEAVARDRMLDGFRRFNNDFKCYVEGKEEGL</sequence>
<dbReference type="Proteomes" id="UP000234275">
    <property type="component" value="Unassembled WGS sequence"/>
</dbReference>
<gene>
    <name evidence="1" type="ORF">P170DRAFT_474423</name>
</gene>
<dbReference type="STRING" id="1392250.A0A2I2GDA3"/>
<evidence type="ECO:0000313" key="1">
    <source>
        <dbReference type="EMBL" id="PLB50876.1"/>
    </source>
</evidence>
<dbReference type="PANTHER" id="PTHR36166">
    <property type="entry name" value="CHROMOSOME 9, WHOLE GENOME SHOTGUN SEQUENCE"/>
    <property type="match status" value="1"/>
</dbReference>
<dbReference type="VEuPathDB" id="FungiDB:P170DRAFT_474423"/>